<dbReference type="Proteomes" id="UP000265515">
    <property type="component" value="Unassembled WGS sequence"/>
</dbReference>
<dbReference type="EMBL" id="BFEA01000648">
    <property type="protein sequence ID" value="GBG88078.1"/>
    <property type="molecule type" value="Genomic_DNA"/>
</dbReference>
<comment type="pathway">
    <text evidence="1">Pyrimidine metabolism; CTP biosynthesis via de novo pathway; UDP from UMP (UMPK route): step 1/1.</text>
</comment>
<keyword evidence="10" id="KW-0694">RNA-binding</keyword>
<dbReference type="Pfam" id="PF00696">
    <property type="entry name" value="AA_kinase"/>
    <property type="match status" value="1"/>
</dbReference>
<feature type="region of interest" description="Disordered" evidence="11">
    <location>
        <begin position="24"/>
        <end position="68"/>
    </location>
</feature>
<evidence type="ECO:0000313" key="14">
    <source>
        <dbReference type="Proteomes" id="UP000265515"/>
    </source>
</evidence>
<proteinExistence type="inferred from homology"/>
<dbReference type="Gene3D" id="3.30.70.330">
    <property type="match status" value="1"/>
</dbReference>
<dbReference type="InterPro" id="IPR036393">
    <property type="entry name" value="AceGlu_kinase-like_sf"/>
</dbReference>
<evidence type="ECO:0000256" key="11">
    <source>
        <dbReference type="SAM" id="MobiDB-lite"/>
    </source>
</evidence>
<dbReference type="FunFam" id="3.40.1160.10:FF:000001">
    <property type="entry name" value="Uridylate kinase"/>
    <property type="match status" value="1"/>
</dbReference>
<organism evidence="13 14">
    <name type="scientific">Chara braunii</name>
    <name type="common">Braun's stonewort</name>
    <dbReference type="NCBI Taxonomy" id="69332"/>
    <lineage>
        <taxon>Eukaryota</taxon>
        <taxon>Viridiplantae</taxon>
        <taxon>Streptophyta</taxon>
        <taxon>Charophyceae</taxon>
        <taxon>Charales</taxon>
        <taxon>Characeae</taxon>
        <taxon>Chara</taxon>
    </lineage>
</organism>
<feature type="domain" description="RRM" evidence="12">
    <location>
        <begin position="323"/>
        <end position="405"/>
    </location>
</feature>
<evidence type="ECO:0000256" key="9">
    <source>
        <dbReference type="ARBA" id="ARBA00032092"/>
    </source>
</evidence>
<evidence type="ECO:0000256" key="2">
    <source>
        <dbReference type="ARBA" id="ARBA00007614"/>
    </source>
</evidence>
<dbReference type="STRING" id="69332.A0A388M0I7"/>
<feature type="compositionally biased region" description="Basic and acidic residues" evidence="11">
    <location>
        <begin position="303"/>
        <end position="324"/>
    </location>
</feature>
<keyword evidence="4" id="KW-0808">Transferase</keyword>
<keyword evidence="6" id="KW-0418">Kinase</keyword>
<evidence type="ECO:0000256" key="7">
    <source>
        <dbReference type="ARBA" id="ARBA00022840"/>
    </source>
</evidence>
<dbReference type="GO" id="GO:0005737">
    <property type="term" value="C:cytoplasm"/>
    <property type="evidence" value="ECO:0007669"/>
    <property type="project" value="InterPro"/>
</dbReference>
<keyword evidence="14" id="KW-1185">Reference proteome</keyword>
<dbReference type="SMART" id="SM00360">
    <property type="entry name" value="RRM"/>
    <property type="match status" value="1"/>
</dbReference>
<dbReference type="PANTHER" id="PTHR42833:SF4">
    <property type="entry name" value="URIDYLATE KINASE PUMPKIN, CHLOROPLASTIC"/>
    <property type="match status" value="1"/>
</dbReference>
<evidence type="ECO:0000256" key="8">
    <source>
        <dbReference type="ARBA" id="ARBA00022975"/>
    </source>
</evidence>
<evidence type="ECO:0000256" key="4">
    <source>
        <dbReference type="ARBA" id="ARBA00022679"/>
    </source>
</evidence>
<dbReference type="CDD" id="cd04254">
    <property type="entry name" value="AAK_UMPK-PyrH-Ec"/>
    <property type="match status" value="1"/>
</dbReference>
<dbReference type="AlphaFoldDB" id="A0A388M0I7"/>
<dbReference type="NCBIfam" id="TIGR02075">
    <property type="entry name" value="pyrH_bact"/>
    <property type="match status" value="1"/>
</dbReference>
<dbReference type="GO" id="GO:0005524">
    <property type="term" value="F:ATP binding"/>
    <property type="evidence" value="ECO:0007669"/>
    <property type="project" value="UniProtKB-KW"/>
</dbReference>
<keyword evidence="5" id="KW-0547">Nucleotide-binding</keyword>
<name>A0A388M0I7_CHABU</name>
<feature type="compositionally biased region" description="Low complexity" evidence="11">
    <location>
        <begin position="36"/>
        <end position="61"/>
    </location>
</feature>
<sequence length="749" mass="78972">MALRSPPVTLSKAVQPLITRSGSHPLAAEAIPPSGPVSSSSSPARSSSSLCKLSSTSTSPLGAWSKVDTSTWRSGSCRHQFRPFGSSSSARRSVLVPGAGQGRRIDGRVTWESDCCDCSHAATYLKIGADMRVEAKKPTATLRRGGKLGEGNSSRRGTGLSRKGSDSGAEPVFTCTSSPSASSLLLTSPTSSEVDHKEAGKGSAGESGEAEEDRRAAVSFVGIDNDKTDAEKSSRGPIAAVLEQQRSEEEESADSSQVESGSSSRASSALSSSVSSSSSSSFSSSAPSLKSFPAGKKGHGSGKRAEGEGSGGEKGEGGEGEKGKIYIGGIPPMVTKEDVAAYFAQCGKVDRIVIMKGHKKPEVNSGFCFLYFAEPRSVEAAARAVAELNGSDFQGHKLRVAAGDGHFLRERNAVTEPRLRAGDDSFVLRSDRHKNRHEAGLRFEELLKSTKAPPGPRAIQQAFEEIDQAGPCGVDTWQGHIDIVGMAQEDPLVTLAPRLPAQHDLKRSNDRAESSAGGAALPVNPTCPRWRRVMLKVSGEALAGEGPGNIDPKITMSIAREVAAITRLGIEVGMVVGGGNFFRGSHWAGASGLDRASADQIGMIATVMNALFLQASLESLGVPTRVQTAFKMADVAEPYIRRRALRHLEKGRVVIFGAGTGNPFFTTDTAAALRAAEINAEVLLKATNVDGVYDSDPRKNPMAKLHHRVSYREVAIRGLSVMDITAITLCQENCIPGTFVNPIVCLSED</sequence>
<feature type="compositionally biased region" description="Low complexity" evidence="11">
    <location>
        <begin position="254"/>
        <end position="291"/>
    </location>
</feature>
<feature type="region of interest" description="Disordered" evidence="11">
    <location>
        <begin position="243"/>
        <end position="325"/>
    </location>
</feature>
<evidence type="ECO:0000313" key="13">
    <source>
        <dbReference type="EMBL" id="GBG88078.1"/>
    </source>
</evidence>
<dbReference type="Gramene" id="GBG88078">
    <property type="protein sequence ID" value="GBG88078"/>
    <property type="gene ID" value="CBR_g46449"/>
</dbReference>
<dbReference type="InterPro" id="IPR000504">
    <property type="entry name" value="RRM_dom"/>
</dbReference>
<dbReference type="SUPFAM" id="SSF53633">
    <property type="entry name" value="Carbamate kinase-like"/>
    <property type="match status" value="1"/>
</dbReference>
<dbReference type="GO" id="GO:0044210">
    <property type="term" value="P:'de novo' CTP biosynthetic process"/>
    <property type="evidence" value="ECO:0007669"/>
    <property type="project" value="UniProtKB-UniPathway"/>
</dbReference>
<feature type="region of interest" description="Disordered" evidence="11">
    <location>
        <begin position="137"/>
        <end position="214"/>
    </location>
</feature>
<dbReference type="GO" id="GO:0003723">
    <property type="term" value="F:RNA binding"/>
    <property type="evidence" value="ECO:0007669"/>
    <property type="project" value="UniProtKB-UniRule"/>
</dbReference>
<gene>
    <name evidence="13" type="ORF">CBR_g46449</name>
</gene>
<evidence type="ECO:0000256" key="3">
    <source>
        <dbReference type="ARBA" id="ARBA00012899"/>
    </source>
</evidence>
<dbReference type="SUPFAM" id="SSF54928">
    <property type="entry name" value="RNA-binding domain, RBD"/>
    <property type="match status" value="1"/>
</dbReference>
<evidence type="ECO:0000259" key="12">
    <source>
        <dbReference type="PROSITE" id="PS50102"/>
    </source>
</evidence>
<dbReference type="HAMAP" id="MF_01220_B">
    <property type="entry name" value="PyrH_B"/>
    <property type="match status" value="1"/>
</dbReference>
<evidence type="ECO:0000256" key="6">
    <source>
        <dbReference type="ARBA" id="ARBA00022777"/>
    </source>
</evidence>
<keyword evidence="7" id="KW-0067">ATP-binding</keyword>
<evidence type="ECO:0000256" key="5">
    <source>
        <dbReference type="ARBA" id="ARBA00022741"/>
    </source>
</evidence>
<dbReference type="GO" id="GO:0033862">
    <property type="term" value="F:UMP kinase activity"/>
    <property type="evidence" value="ECO:0007669"/>
    <property type="project" value="UniProtKB-EC"/>
</dbReference>
<dbReference type="InterPro" id="IPR001048">
    <property type="entry name" value="Asp/Glu/Uridylate_kinase"/>
</dbReference>
<dbReference type="UniPathway" id="UPA00159">
    <property type="reaction ID" value="UER00275"/>
</dbReference>
<comment type="caution">
    <text evidence="13">The sequence shown here is derived from an EMBL/GenBank/DDBJ whole genome shotgun (WGS) entry which is preliminary data.</text>
</comment>
<feature type="compositionally biased region" description="Low complexity" evidence="11">
    <location>
        <begin position="176"/>
        <end position="192"/>
    </location>
</feature>
<keyword evidence="8" id="KW-0665">Pyrimidine biosynthesis</keyword>
<dbReference type="PROSITE" id="PS50102">
    <property type="entry name" value="RRM"/>
    <property type="match status" value="1"/>
</dbReference>
<dbReference type="InterPro" id="IPR012677">
    <property type="entry name" value="Nucleotide-bd_a/b_plait_sf"/>
</dbReference>
<protein>
    <recommendedName>
        <fullName evidence="3">UMP kinase</fullName>
        <ecNumber evidence="3">2.7.4.22</ecNumber>
    </recommendedName>
    <alternativeName>
        <fullName evidence="9">Uridine monophosphate kinase</fullName>
    </alternativeName>
</protein>
<dbReference type="EC" id="2.7.4.22" evidence="3"/>
<evidence type="ECO:0000256" key="10">
    <source>
        <dbReference type="PROSITE-ProRule" id="PRU00176"/>
    </source>
</evidence>
<comment type="similarity">
    <text evidence="2">Belongs to the UMP kinase family.</text>
</comment>
<dbReference type="Gene3D" id="3.40.1160.10">
    <property type="entry name" value="Acetylglutamate kinase-like"/>
    <property type="match status" value="1"/>
</dbReference>
<dbReference type="GO" id="GO:0006225">
    <property type="term" value="P:UDP biosynthetic process"/>
    <property type="evidence" value="ECO:0007669"/>
    <property type="project" value="TreeGrafter"/>
</dbReference>
<accession>A0A388M0I7</accession>
<dbReference type="PANTHER" id="PTHR42833">
    <property type="entry name" value="URIDYLATE KINASE"/>
    <property type="match status" value="1"/>
</dbReference>
<dbReference type="InterPro" id="IPR035979">
    <property type="entry name" value="RBD_domain_sf"/>
</dbReference>
<dbReference type="CDD" id="cd00590">
    <property type="entry name" value="RRM_SF"/>
    <property type="match status" value="1"/>
</dbReference>
<dbReference type="Pfam" id="PF00076">
    <property type="entry name" value="RRM_1"/>
    <property type="match status" value="1"/>
</dbReference>
<reference evidence="13 14" key="1">
    <citation type="journal article" date="2018" name="Cell">
        <title>The Chara Genome: Secondary Complexity and Implications for Plant Terrestrialization.</title>
        <authorList>
            <person name="Nishiyama T."/>
            <person name="Sakayama H."/>
            <person name="Vries J.D."/>
            <person name="Buschmann H."/>
            <person name="Saint-Marcoux D."/>
            <person name="Ullrich K.K."/>
            <person name="Haas F.B."/>
            <person name="Vanderstraeten L."/>
            <person name="Becker D."/>
            <person name="Lang D."/>
            <person name="Vosolsobe S."/>
            <person name="Rombauts S."/>
            <person name="Wilhelmsson P.K.I."/>
            <person name="Janitza P."/>
            <person name="Kern R."/>
            <person name="Heyl A."/>
            <person name="Rumpler F."/>
            <person name="Villalobos L.I.A.C."/>
            <person name="Clay J.M."/>
            <person name="Skokan R."/>
            <person name="Toyoda A."/>
            <person name="Suzuki Y."/>
            <person name="Kagoshima H."/>
            <person name="Schijlen E."/>
            <person name="Tajeshwar N."/>
            <person name="Catarino B."/>
            <person name="Hetherington A.J."/>
            <person name="Saltykova A."/>
            <person name="Bonnot C."/>
            <person name="Breuninger H."/>
            <person name="Symeonidi A."/>
            <person name="Radhakrishnan G.V."/>
            <person name="Van Nieuwerburgh F."/>
            <person name="Deforce D."/>
            <person name="Chang C."/>
            <person name="Karol K.G."/>
            <person name="Hedrich R."/>
            <person name="Ulvskov P."/>
            <person name="Glockner G."/>
            <person name="Delwiche C.F."/>
            <person name="Petrasek J."/>
            <person name="Van de Peer Y."/>
            <person name="Friml J."/>
            <person name="Beilby M."/>
            <person name="Dolan L."/>
            <person name="Kohara Y."/>
            <person name="Sugano S."/>
            <person name="Fujiyama A."/>
            <person name="Delaux P.-M."/>
            <person name="Quint M."/>
            <person name="TheiBen G."/>
            <person name="Hagemann M."/>
            <person name="Harholt J."/>
            <person name="Dunand C."/>
            <person name="Zachgo S."/>
            <person name="Langdale J."/>
            <person name="Maumus F."/>
            <person name="Straeten D.V.D."/>
            <person name="Gould S.B."/>
            <person name="Rensing S.A."/>
        </authorList>
    </citation>
    <scope>NUCLEOTIDE SEQUENCE [LARGE SCALE GENOMIC DNA]</scope>
    <source>
        <strain evidence="13 14">S276</strain>
    </source>
</reference>
<dbReference type="OrthoDB" id="409889at2759"/>
<dbReference type="InterPro" id="IPR015963">
    <property type="entry name" value="Uridylate_kinase_bac"/>
</dbReference>
<evidence type="ECO:0000256" key="1">
    <source>
        <dbReference type="ARBA" id="ARBA00004791"/>
    </source>
</evidence>